<dbReference type="InterPro" id="IPR006976">
    <property type="entry name" value="VanZ-like"/>
</dbReference>
<dbReference type="EMBL" id="CP158367">
    <property type="protein sequence ID" value="XBX73545.1"/>
    <property type="molecule type" value="Genomic_DNA"/>
</dbReference>
<feature type="transmembrane region" description="Helical" evidence="1">
    <location>
        <begin position="7"/>
        <end position="26"/>
    </location>
</feature>
<reference evidence="3" key="2">
    <citation type="submission" date="2024-06" db="EMBL/GenBank/DDBJ databases">
        <authorList>
            <person name="Petrova K.O."/>
            <person name="Toshchakov S.V."/>
            <person name="Boltjanskaja Y.V."/>
            <person name="Kevbrin V."/>
        </authorList>
    </citation>
    <scope>NUCLEOTIDE SEQUENCE</scope>
    <source>
        <strain evidence="3">Z-910T</strain>
    </source>
</reference>
<dbReference type="RefSeq" id="WP_350342305.1">
    <property type="nucleotide sequence ID" value="NZ_CP158367.1"/>
</dbReference>
<evidence type="ECO:0000256" key="1">
    <source>
        <dbReference type="SAM" id="Phobius"/>
    </source>
</evidence>
<proteinExistence type="predicted"/>
<evidence type="ECO:0000313" key="3">
    <source>
        <dbReference type="EMBL" id="XBX73545.1"/>
    </source>
</evidence>
<dbReference type="PIRSF" id="PIRSF019083">
    <property type="entry name" value="UCP019083_VanZ"/>
    <property type="match status" value="1"/>
</dbReference>
<feature type="domain" description="VanZ-like" evidence="2">
    <location>
        <begin position="12"/>
        <end position="142"/>
    </location>
</feature>
<name>A0AAU7VHR6_9FIRM</name>
<reference evidence="3" key="1">
    <citation type="journal article" date="2013" name="Extremophiles">
        <title>Proteinivorax tanatarense gen. nov., sp. nov., an anaerobic, haloalkaliphilic, proteolytic bacterium isolated from a decaying algal bloom, and proposal of Proteinivoraceae fam. nov.</title>
        <authorList>
            <person name="Kevbrin V."/>
            <person name="Boltyanskaya Y."/>
            <person name="Zhilina T."/>
            <person name="Kolganova T."/>
            <person name="Lavrentjeva E."/>
            <person name="Kuznetsov B."/>
        </authorList>
    </citation>
    <scope>NUCLEOTIDE SEQUENCE</scope>
    <source>
        <strain evidence="3">Z-910T</strain>
    </source>
</reference>
<dbReference type="AlphaFoldDB" id="A0AAU7VHR6"/>
<feature type="transmembrane region" description="Helical" evidence="1">
    <location>
        <begin position="97"/>
        <end position="116"/>
    </location>
</feature>
<keyword evidence="1" id="KW-1133">Transmembrane helix</keyword>
<keyword evidence="1" id="KW-0812">Transmembrane</keyword>
<accession>A0AAU7VHR6</accession>
<gene>
    <name evidence="3" type="ORF">PRVXT_001532</name>
</gene>
<evidence type="ECO:0000259" key="2">
    <source>
        <dbReference type="Pfam" id="PF04892"/>
    </source>
</evidence>
<feature type="transmembrane region" description="Helical" evidence="1">
    <location>
        <begin position="68"/>
        <end position="85"/>
    </location>
</feature>
<sequence>MKKDLKLFISWSFVVFWMGLIFFFSAQPAKESAELSRGVTEVVTEFIEKVVPFTILDFNTLHTFIRKGAHLFIYFVLGILVFNAFQVTGIKGWKGIWWSLGVCVLYAITDEIHQLFVPGRSGEMMDVLIDSVGATGGIAFYKGFLSLFRIKL</sequence>
<dbReference type="Pfam" id="PF04892">
    <property type="entry name" value="VanZ"/>
    <property type="match status" value="1"/>
</dbReference>
<dbReference type="InterPro" id="IPR016747">
    <property type="entry name" value="Phosphotransbutyrylase"/>
</dbReference>
<dbReference type="NCBIfam" id="NF037970">
    <property type="entry name" value="vanZ_1"/>
    <property type="match status" value="1"/>
</dbReference>
<protein>
    <submittedName>
        <fullName evidence="3">VanZ family protein</fullName>
    </submittedName>
</protein>
<organism evidence="3">
    <name type="scientific">Proteinivorax tanatarense</name>
    <dbReference type="NCBI Taxonomy" id="1260629"/>
    <lineage>
        <taxon>Bacteria</taxon>
        <taxon>Bacillati</taxon>
        <taxon>Bacillota</taxon>
        <taxon>Clostridia</taxon>
        <taxon>Eubacteriales</taxon>
        <taxon>Proteinivoracaceae</taxon>
        <taxon>Proteinivorax</taxon>
    </lineage>
</organism>
<feature type="transmembrane region" description="Helical" evidence="1">
    <location>
        <begin position="128"/>
        <end position="148"/>
    </location>
</feature>
<keyword evidence="1" id="KW-0472">Membrane</keyword>